<comment type="caution">
    <text evidence="1">The sequence shown here is derived from an EMBL/GenBank/DDBJ whole genome shotgun (WGS) entry which is preliminary data.</text>
</comment>
<dbReference type="EMBL" id="DTDP01000012">
    <property type="protein sequence ID" value="HGK53459.1"/>
    <property type="molecule type" value="Genomic_DNA"/>
</dbReference>
<dbReference type="GO" id="GO:0030234">
    <property type="term" value="F:enzyme regulator activity"/>
    <property type="evidence" value="ECO:0007669"/>
    <property type="project" value="InterPro"/>
</dbReference>
<dbReference type="InterPro" id="IPR011322">
    <property type="entry name" value="N-reg_PII-like_a/b"/>
</dbReference>
<gene>
    <name evidence="1" type="ORF">ENU72_00335</name>
</gene>
<reference evidence="1" key="1">
    <citation type="journal article" date="2020" name="mSystems">
        <title>Genome- and Community-Level Interaction Insights into Carbon Utilization and Element Cycling Functions of Hydrothermarchaeota in Hydrothermal Sediment.</title>
        <authorList>
            <person name="Zhou Z."/>
            <person name="Liu Y."/>
            <person name="Xu W."/>
            <person name="Pan J."/>
            <person name="Luo Z.H."/>
            <person name="Li M."/>
        </authorList>
    </citation>
    <scope>NUCLEOTIDE SEQUENCE [LARGE SCALE GENOMIC DNA]</scope>
    <source>
        <strain evidence="1">SpSt-695</strain>
    </source>
</reference>
<accession>A0A7V4E2I8</accession>
<dbReference type="InterPro" id="IPR015867">
    <property type="entry name" value="N-reg_PII/ATP_PRibTrfase_C"/>
</dbReference>
<sequence length="96" mass="11299">MKMLQIICDSGFEEYLLERLEKEGIKSFTKIEKALGKGNSSQPHMDSHIWPGFHVLYFIAVSDEDYGRIKQMLLEIKEKIKREGFKVFVYNILEEI</sequence>
<evidence type="ECO:0000313" key="1">
    <source>
        <dbReference type="EMBL" id="HGK53459.1"/>
    </source>
</evidence>
<dbReference type="InterPro" id="IPR002187">
    <property type="entry name" value="N-reg_PII"/>
</dbReference>
<dbReference type="AlphaFoldDB" id="A0A7V4E2I8"/>
<dbReference type="SUPFAM" id="SSF54913">
    <property type="entry name" value="GlnB-like"/>
    <property type="match status" value="1"/>
</dbReference>
<dbReference type="NCBIfam" id="NF045581">
    <property type="entry name" value="PG0541_fam"/>
    <property type="match status" value="1"/>
</dbReference>
<name>A0A7V4E2I8_UNCW3</name>
<dbReference type="Pfam" id="PF00543">
    <property type="entry name" value="P-II"/>
    <property type="match status" value="1"/>
</dbReference>
<protein>
    <submittedName>
        <fullName evidence="1">Uncharacterized protein</fullName>
    </submittedName>
</protein>
<dbReference type="Gene3D" id="3.30.70.120">
    <property type="match status" value="1"/>
</dbReference>
<dbReference type="GO" id="GO:0006808">
    <property type="term" value="P:regulation of nitrogen utilization"/>
    <property type="evidence" value="ECO:0007669"/>
    <property type="project" value="InterPro"/>
</dbReference>
<proteinExistence type="predicted"/>
<organism evidence="1">
    <name type="scientific">candidate division WOR-3 bacterium</name>
    <dbReference type="NCBI Taxonomy" id="2052148"/>
    <lineage>
        <taxon>Bacteria</taxon>
        <taxon>Bacteria division WOR-3</taxon>
    </lineage>
</organism>